<dbReference type="GO" id="GO:0015562">
    <property type="term" value="F:efflux transmembrane transporter activity"/>
    <property type="evidence" value="ECO:0007669"/>
    <property type="project" value="InterPro"/>
</dbReference>
<comment type="subcellular location">
    <subcellularLocation>
        <location evidence="1">Cell outer membrane</location>
    </subcellularLocation>
</comment>
<dbReference type="SUPFAM" id="SSF56954">
    <property type="entry name" value="Outer membrane efflux proteins (OEP)"/>
    <property type="match status" value="1"/>
</dbReference>
<evidence type="ECO:0000256" key="2">
    <source>
        <dbReference type="ARBA" id="ARBA00007613"/>
    </source>
</evidence>
<dbReference type="GO" id="GO:1990281">
    <property type="term" value="C:efflux pump complex"/>
    <property type="evidence" value="ECO:0007669"/>
    <property type="project" value="TreeGrafter"/>
</dbReference>
<comment type="similarity">
    <text evidence="2">Belongs to the outer membrane factor (OMF) (TC 1.B.17) family.</text>
</comment>
<keyword evidence="5" id="KW-0812">Transmembrane</keyword>
<dbReference type="PANTHER" id="PTHR30026">
    <property type="entry name" value="OUTER MEMBRANE PROTEIN TOLC"/>
    <property type="match status" value="1"/>
</dbReference>
<name>A0A5R8WWZ5_9BACT</name>
<dbReference type="OrthoDB" id="581172at2"/>
<organism evidence="8 9">
    <name type="scientific">Hymenobacter jeollabukensis</name>
    <dbReference type="NCBI Taxonomy" id="2025313"/>
    <lineage>
        <taxon>Bacteria</taxon>
        <taxon>Pseudomonadati</taxon>
        <taxon>Bacteroidota</taxon>
        <taxon>Cytophagia</taxon>
        <taxon>Cytophagales</taxon>
        <taxon>Hymenobacteraceae</taxon>
        <taxon>Hymenobacter</taxon>
    </lineage>
</organism>
<dbReference type="AlphaFoldDB" id="A0A5R8WWZ5"/>
<sequence>MRKHLTGFSLFAFLFSLTSRFLKQRPNSWSLLLGSWLDEKRTATNGKRTAALLLLTAGLGLSAQAQDPRLPARKPGLEPAPLQTEQLAPDRPAADTARVFALQNLAELVFANHPVVKQAALLSETARAQVQQARGGFDPKLGSGFDRKLFGGTDYYNNWANELKVPIWPAGIDLKVGYDRMVGRYVNPEYRTPLDGLAVAGLSVPLGQGLLIDARRSTLRQACIMVDAAEADQVKQINEIWLQAAKDYWTWYYTYQQMRLIEEGVELAATRFRGTSRRALLGDQAPIDSVEAQITVQDRQVQYEQLLVELQNARLLLSNHLWNRDGQPVELPAYAVPQRPPLTPVDTLALRGLLDFADSRHPTLLKLDAKIRQLGVEERYRRELLKPTLNVSGYLLSRGDFYRPEVPASYDFGLNNYKVGVDFAVPLFLRKERGKLWETRVKVQDATLEQQNSRRSIVTQVSAKFNALKAYERQLLLQAQTIENQRTLLRAETQKFELGESTIFLVNARETKLIDLRLKQESLRASYEKTLAELYYYAGTRTANPED</sequence>
<evidence type="ECO:0000313" key="8">
    <source>
        <dbReference type="EMBL" id="TLM96694.1"/>
    </source>
</evidence>
<keyword evidence="4" id="KW-1134">Transmembrane beta strand</keyword>
<dbReference type="Pfam" id="PF02321">
    <property type="entry name" value="OEP"/>
    <property type="match status" value="1"/>
</dbReference>
<evidence type="ECO:0000256" key="4">
    <source>
        <dbReference type="ARBA" id="ARBA00022452"/>
    </source>
</evidence>
<dbReference type="EMBL" id="VAJM01000001">
    <property type="protein sequence ID" value="TLM96694.1"/>
    <property type="molecule type" value="Genomic_DNA"/>
</dbReference>
<dbReference type="Gene3D" id="1.20.1600.10">
    <property type="entry name" value="Outer membrane efflux proteins (OEP)"/>
    <property type="match status" value="1"/>
</dbReference>
<evidence type="ECO:0000313" key="9">
    <source>
        <dbReference type="Proteomes" id="UP000305517"/>
    </source>
</evidence>
<dbReference type="InterPro" id="IPR051906">
    <property type="entry name" value="TolC-like"/>
</dbReference>
<dbReference type="Proteomes" id="UP000305517">
    <property type="component" value="Unassembled WGS sequence"/>
</dbReference>
<dbReference type="PANTHER" id="PTHR30026:SF20">
    <property type="entry name" value="OUTER MEMBRANE PROTEIN TOLC"/>
    <property type="match status" value="1"/>
</dbReference>
<keyword evidence="3" id="KW-0813">Transport</keyword>
<evidence type="ECO:0000256" key="7">
    <source>
        <dbReference type="ARBA" id="ARBA00023237"/>
    </source>
</evidence>
<keyword evidence="7" id="KW-0998">Cell outer membrane</keyword>
<keyword evidence="6" id="KW-0472">Membrane</keyword>
<comment type="caution">
    <text evidence="8">The sequence shown here is derived from an EMBL/GenBank/DDBJ whole genome shotgun (WGS) entry which is preliminary data.</text>
</comment>
<reference evidence="8 9" key="1">
    <citation type="submission" date="2019-05" db="EMBL/GenBank/DDBJ databases">
        <title>Hymenobacter edaphi sp. nov., isolated from abandoned arsenic-contaminated farmland soil.</title>
        <authorList>
            <person name="Nie L."/>
        </authorList>
    </citation>
    <scope>NUCLEOTIDE SEQUENCE [LARGE SCALE GENOMIC DNA]</scope>
    <source>
        <strain evidence="8 9">1-3-3-8</strain>
    </source>
</reference>
<dbReference type="InterPro" id="IPR003423">
    <property type="entry name" value="OMP_efflux"/>
</dbReference>
<evidence type="ECO:0000256" key="3">
    <source>
        <dbReference type="ARBA" id="ARBA00022448"/>
    </source>
</evidence>
<dbReference type="GO" id="GO:0015288">
    <property type="term" value="F:porin activity"/>
    <property type="evidence" value="ECO:0007669"/>
    <property type="project" value="TreeGrafter"/>
</dbReference>
<gene>
    <name evidence="8" type="ORF">FDY95_01490</name>
</gene>
<evidence type="ECO:0000256" key="6">
    <source>
        <dbReference type="ARBA" id="ARBA00023136"/>
    </source>
</evidence>
<proteinExistence type="inferred from homology"/>
<accession>A0A5R8WWZ5</accession>
<protein>
    <submittedName>
        <fullName evidence="8">TolC family protein</fullName>
    </submittedName>
</protein>
<dbReference type="GO" id="GO:0009279">
    <property type="term" value="C:cell outer membrane"/>
    <property type="evidence" value="ECO:0007669"/>
    <property type="project" value="UniProtKB-SubCell"/>
</dbReference>
<evidence type="ECO:0000256" key="1">
    <source>
        <dbReference type="ARBA" id="ARBA00004442"/>
    </source>
</evidence>
<evidence type="ECO:0000256" key="5">
    <source>
        <dbReference type="ARBA" id="ARBA00022692"/>
    </source>
</evidence>
<keyword evidence="9" id="KW-1185">Reference proteome</keyword>